<name>A0A9Q0ZDF6_SALVM</name>
<dbReference type="GO" id="GO:0005524">
    <property type="term" value="F:ATP binding"/>
    <property type="evidence" value="ECO:0007669"/>
    <property type="project" value="UniProtKB-KW"/>
</dbReference>
<dbReference type="GO" id="GO:0005886">
    <property type="term" value="C:plasma membrane"/>
    <property type="evidence" value="ECO:0007669"/>
    <property type="project" value="TreeGrafter"/>
</dbReference>
<comment type="caution">
    <text evidence="3">The sequence shown here is derived from an EMBL/GenBank/DDBJ whole genome shotgun (WGS) entry which is preliminary data.</text>
</comment>
<dbReference type="Proteomes" id="UP001151529">
    <property type="component" value="Chromosome 2"/>
</dbReference>
<keyword evidence="3" id="KW-0808">Transferase</keyword>
<accession>A0A9Q0ZDF6</accession>
<dbReference type="PANTHER" id="PTHR27005:SF468">
    <property type="entry name" value="OS01G0310500 PROTEIN"/>
    <property type="match status" value="1"/>
</dbReference>
<dbReference type="OrthoDB" id="4062651at2759"/>
<sequence length="132" mass="15080">MKAISFDKPEGERNLTVYFLNALKEDRLVHILQDCMVNQDNMRQLIEVANIAKKCIRIKGEERPSMKEVSMELEGLRASAKHPWTNDESNIEETNHLLGTSMETIRFEEMASTSAGYHNLQNRLMQSLGGGR</sequence>
<dbReference type="GO" id="GO:0007166">
    <property type="term" value="P:cell surface receptor signaling pathway"/>
    <property type="evidence" value="ECO:0007669"/>
    <property type="project" value="InterPro"/>
</dbReference>
<evidence type="ECO:0000313" key="3">
    <source>
        <dbReference type="EMBL" id="KAJ6730514.1"/>
    </source>
</evidence>
<dbReference type="InterPro" id="IPR045274">
    <property type="entry name" value="WAK-like"/>
</dbReference>
<evidence type="ECO:0000313" key="4">
    <source>
        <dbReference type="Proteomes" id="UP001151529"/>
    </source>
</evidence>
<dbReference type="PANTHER" id="PTHR27005">
    <property type="entry name" value="WALL-ASSOCIATED RECEPTOR KINASE-LIKE 21"/>
    <property type="match status" value="1"/>
</dbReference>
<dbReference type="Gene3D" id="1.10.510.10">
    <property type="entry name" value="Transferase(Phosphotransferase) domain 1"/>
    <property type="match status" value="1"/>
</dbReference>
<organism evidence="3 4">
    <name type="scientific">Salix viminalis</name>
    <name type="common">Common osier</name>
    <name type="synonym">Basket willow</name>
    <dbReference type="NCBI Taxonomy" id="40686"/>
    <lineage>
        <taxon>Eukaryota</taxon>
        <taxon>Viridiplantae</taxon>
        <taxon>Streptophyta</taxon>
        <taxon>Embryophyta</taxon>
        <taxon>Tracheophyta</taxon>
        <taxon>Spermatophyta</taxon>
        <taxon>Magnoliopsida</taxon>
        <taxon>eudicotyledons</taxon>
        <taxon>Gunneridae</taxon>
        <taxon>Pentapetalae</taxon>
        <taxon>rosids</taxon>
        <taxon>fabids</taxon>
        <taxon>Malpighiales</taxon>
        <taxon>Salicaceae</taxon>
        <taxon>Saliceae</taxon>
        <taxon>Salix</taxon>
    </lineage>
</organism>
<keyword evidence="3" id="KW-0675">Receptor</keyword>
<keyword evidence="1" id="KW-0547">Nucleotide-binding</keyword>
<gene>
    <name evidence="3" type="ORF">OIU85_021325</name>
</gene>
<reference evidence="3" key="1">
    <citation type="submission" date="2022-11" db="EMBL/GenBank/DDBJ databases">
        <authorList>
            <person name="Hyden B.L."/>
            <person name="Feng K."/>
            <person name="Yates T."/>
            <person name="Jawdy S."/>
            <person name="Smart L.B."/>
            <person name="Muchero W."/>
        </authorList>
    </citation>
    <scope>NUCLEOTIDE SEQUENCE</scope>
    <source>
        <tissue evidence="3">Shoot tip</tissue>
    </source>
</reference>
<keyword evidence="3" id="KW-0418">Kinase</keyword>
<dbReference type="EMBL" id="JAPFFL010000004">
    <property type="protein sequence ID" value="KAJ6730514.1"/>
    <property type="molecule type" value="Genomic_DNA"/>
</dbReference>
<keyword evidence="4" id="KW-1185">Reference proteome</keyword>
<dbReference type="GO" id="GO:0004674">
    <property type="term" value="F:protein serine/threonine kinase activity"/>
    <property type="evidence" value="ECO:0007669"/>
    <property type="project" value="TreeGrafter"/>
</dbReference>
<evidence type="ECO:0000256" key="1">
    <source>
        <dbReference type="ARBA" id="ARBA00022741"/>
    </source>
</evidence>
<protein>
    <submittedName>
        <fullName evidence="3">WALL-ASSOCIATED RECEPTOR KINASE-LIKE 21</fullName>
    </submittedName>
</protein>
<proteinExistence type="predicted"/>
<keyword evidence="2" id="KW-0067">ATP-binding</keyword>
<dbReference type="AlphaFoldDB" id="A0A9Q0ZDF6"/>
<reference evidence="3" key="2">
    <citation type="journal article" date="2023" name="Int. J. Mol. Sci.">
        <title>De Novo Assembly and Annotation of 11 Diverse Shrub Willow (Salix) Genomes Reveals Novel Gene Organization in Sex-Linked Regions.</title>
        <authorList>
            <person name="Hyden B."/>
            <person name="Feng K."/>
            <person name="Yates T.B."/>
            <person name="Jawdy S."/>
            <person name="Cereghino C."/>
            <person name="Smart L.B."/>
            <person name="Muchero W."/>
        </authorList>
    </citation>
    <scope>NUCLEOTIDE SEQUENCE [LARGE SCALE GENOMIC DNA]</scope>
    <source>
        <tissue evidence="3">Shoot tip</tissue>
    </source>
</reference>
<evidence type="ECO:0000256" key="2">
    <source>
        <dbReference type="ARBA" id="ARBA00022840"/>
    </source>
</evidence>